<protein>
    <submittedName>
        <fullName evidence="1">Uncharacterized protein</fullName>
    </submittedName>
</protein>
<dbReference type="RefSeq" id="XP_066612737.1">
    <property type="nucleotide sequence ID" value="XM_066759250.1"/>
</dbReference>
<keyword evidence="2" id="KW-1185">Reference proteome</keyword>
<dbReference type="PANTHER" id="PTHR31749">
    <property type="entry name" value="KINETOCHORE-ASSOCIATED PROTEIN NSL1 HOMOLOG"/>
    <property type="match status" value="1"/>
</dbReference>
<comment type="caution">
    <text evidence="1">The sequence shown here is derived from an EMBL/GenBank/DDBJ whole genome shotgun (WGS) entry which is preliminary data.</text>
</comment>
<proteinExistence type="predicted"/>
<evidence type="ECO:0000313" key="2">
    <source>
        <dbReference type="Proteomes" id="UP000054399"/>
    </source>
</evidence>
<dbReference type="GeneID" id="91991643"/>
<sequence length="202" mass="23557">MAELPLSRIVIDSEPDWLRVKKNVSDAMMEVMETRLASMPGGKDGDAARTMRRELEARLVQIQERMFEMSKYNLQVNGQNYEDFVQATEGFDEVLDRKIWGLHTEKVDHETRIAERRKKMPESINRLELDLEMRRTEAEWLPDDLDDENVEEISKPLRHDEVKETFQTVVSNLSEAVKSAPLQLQRAQRAQTVRDEITSMPL</sequence>
<accession>A0ABR3BNJ7</accession>
<name>A0ABR3BNJ7_9TREE</name>
<evidence type="ECO:0000313" key="1">
    <source>
        <dbReference type="EMBL" id="KAL0245653.1"/>
    </source>
</evidence>
<organism evidence="1 2">
    <name type="scientific">Cryptococcus tetragattii IND107</name>
    <dbReference type="NCBI Taxonomy" id="1296105"/>
    <lineage>
        <taxon>Eukaryota</taxon>
        <taxon>Fungi</taxon>
        <taxon>Dikarya</taxon>
        <taxon>Basidiomycota</taxon>
        <taxon>Agaricomycotina</taxon>
        <taxon>Tremellomycetes</taxon>
        <taxon>Tremellales</taxon>
        <taxon>Cryptococcaceae</taxon>
        <taxon>Cryptococcus</taxon>
        <taxon>Cryptococcus gattii species complex</taxon>
    </lineage>
</organism>
<reference evidence="1 2" key="2">
    <citation type="submission" date="2024-01" db="EMBL/GenBank/DDBJ databases">
        <title>Comparative genomics of Cryptococcus and Kwoniella reveals pathogenesis evolution and contrasting modes of karyotype evolution via chromosome fusion or intercentromeric recombination.</title>
        <authorList>
            <person name="Coelho M.A."/>
            <person name="David-Palma M."/>
            <person name="Shea T."/>
            <person name="Bowers K."/>
            <person name="Mcginley-Smith S."/>
            <person name="Mohammad A.W."/>
            <person name="Gnirke A."/>
            <person name="Yurkov A.M."/>
            <person name="Nowrousian M."/>
            <person name="Sun S."/>
            <person name="Cuomo C.A."/>
            <person name="Heitman J."/>
        </authorList>
    </citation>
    <scope>NUCLEOTIDE SEQUENCE [LARGE SCALE GENOMIC DNA]</scope>
    <source>
        <strain evidence="1 2">IND107</strain>
    </source>
</reference>
<dbReference type="EMBL" id="ATAM02000008">
    <property type="protein sequence ID" value="KAL0245653.1"/>
    <property type="molecule type" value="Genomic_DNA"/>
</dbReference>
<gene>
    <name evidence="1" type="ORF">I308_104787</name>
</gene>
<dbReference type="PANTHER" id="PTHR31749:SF3">
    <property type="entry name" value="KINETOCHORE-ASSOCIATED PROTEIN NSL1 HOMOLOG"/>
    <property type="match status" value="1"/>
</dbReference>
<dbReference type="InterPro" id="IPR013950">
    <property type="entry name" value="Mis14/Nsl1"/>
</dbReference>
<reference evidence="2" key="1">
    <citation type="submission" date="2015-01" db="EMBL/GenBank/DDBJ databases">
        <title>The Genome Sequence of Cryptococcus gattii MMRL2647.</title>
        <authorList>
            <consortium name="The Broad Institute Genomics Platform"/>
            <person name="Cuomo C."/>
            <person name="Litvintseva A."/>
            <person name="Chen Y."/>
            <person name="Heitman J."/>
            <person name="Sun S."/>
            <person name="Springer D."/>
            <person name="Dromer F."/>
            <person name="Young S."/>
            <person name="Zeng Q."/>
            <person name="Gargeya S."/>
            <person name="Abouelleil A."/>
            <person name="Alvarado L."/>
            <person name="Chapman S.B."/>
            <person name="Gainer-Dewar J."/>
            <person name="Goldberg J."/>
            <person name="Griggs A."/>
            <person name="Gujja S."/>
            <person name="Hansen M."/>
            <person name="Howarth C."/>
            <person name="Imamovic A."/>
            <person name="Larimer J."/>
            <person name="Murphy C."/>
            <person name="Naylor J."/>
            <person name="Pearson M."/>
            <person name="Priest M."/>
            <person name="Roberts A."/>
            <person name="Saif S."/>
            <person name="Shea T."/>
            <person name="Sykes S."/>
            <person name="Wortman J."/>
            <person name="Nusbaum C."/>
            <person name="Birren B."/>
        </authorList>
    </citation>
    <scope>NUCLEOTIDE SEQUENCE [LARGE SCALE GENOMIC DNA]</scope>
    <source>
        <strain evidence="2">IND107</strain>
    </source>
</reference>
<dbReference type="Proteomes" id="UP000054399">
    <property type="component" value="Unassembled WGS sequence"/>
</dbReference>